<protein>
    <recommendedName>
        <fullName evidence="3">YbaB/EbfC family nucleoid-associated protein</fullName>
    </recommendedName>
</protein>
<dbReference type="Gene3D" id="3.30.1310.10">
    <property type="entry name" value="Nucleoid-associated protein YbaB-like domain"/>
    <property type="match status" value="1"/>
</dbReference>
<proteinExistence type="predicted"/>
<accession>A0A2P4UP47</accession>
<evidence type="ECO:0000313" key="2">
    <source>
        <dbReference type="Proteomes" id="UP000242367"/>
    </source>
</evidence>
<dbReference type="Pfam" id="PF02575">
    <property type="entry name" value="YbaB_DNA_bd"/>
    <property type="match status" value="1"/>
</dbReference>
<name>A0A2P4UP47_9ACTN</name>
<keyword evidence="2" id="KW-1185">Reference proteome</keyword>
<dbReference type="AlphaFoldDB" id="A0A2P4UP47"/>
<organism evidence="1 2">
    <name type="scientific">Actinomadura rubteroloni</name>
    <dbReference type="NCBI Taxonomy" id="1926885"/>
    <lineage>
        <taxon>Bacteria</taxon>
        <taxon>Bacillati</taxon>
        <taxon>Actinomycetota</taxon>
        <taxon>Actinomycetes</taxon>
        <taxon>Streptosporangiales</taxon>
        <taxon>Thermomonosporaceae</taxon>
        <taxon>Actinomadura</taxon>
    </lineage>
</organism>
<dbReference type="InterPro" id="IPR036894">
    <property type="entry name" value="YbaB-like_sf"/>
</dbReference>
<dbReference type="GO" id="GO:0003677">
    <property type="term" value="F:DNA binding"/>
    <property type="evidence" value="ECO:0007669"/>
    <property type="project" value="InterPro"/>
</dbReference>
<dbReference type="SUPFAM" id="SSF82607">
    <property type="entry name" value="YbaB-like"/>
    <property type="match status" value="1"/>
</dbReference>
<evidence type="ECO:0008006" key="3">
    <source>
        <dbReference type="Google" id="ProtNLM"/>
    </source>
</evidence>
<dbReference type="EMBL" id="MTBP01000001">
    <property type="protein sequence ID" value="POM26818.1"/>
    <property type="molecule type" value="Genomic_DNA"/>
</dbReference>
<dbReference type="Proteomes" id="UP000242367">
    <property type="component" value="Unassembled WGS sequence"/>
</dbReference>
<gene>
    <name evidence="1" type="ORF">BTM25_12260</name>
</gene>
<dbReference type="RefSeq" id="WP_168212013.1">
    <property type="nucleotide sequence ID" value="NZ_MTBP01000001.1"/>
</dbReference>
<reference evidence="1 2" key="1">
    <citation type="journal article" date="2017" name="Chemistry">
        <title>Isolation, Biosynthesis and Chemical Modifications of Rubterolones A-F: Rare Tropolone Alkaloids from Actinomadura sp. 5-2.</title>
        <authorList>
            <person name="Guo H."/>
            <person name="Benndorf R."/>
            <person name="Leichnitz D."/>
            <person name="Klassen J.L."/>
            <person name="Vollmers J."/>
            <person name="Gorls H."/>
            <person name="Steinacker M."/>
            <person name="Weigel C."/>
            <person name="Dahse H.M."/>
            <person name="Kaster A.K."/>
            <person name="de Beer Z.W."/>
            <person name="Poulsen M."/>
            <person name="Beemelmanns C."/>
        </authorList>
    </citation>
    <scope>NUCLEOTIDE SEQUENCE [LARGE SCALE GENOMIC DNA]</scope>
    <source>
        <strain evidence="1 2">5-2</strain>
    </source>
</reference>
<sequence length="128" mass="13698">MEAPEDQARKMQADADERIRQYQDLRRDVESMHITAKSADKSVTVTVAPGGAVTDLQLSQQAMRHGPGNLAALIMSTMAEAGAEAARQMAERVSTLTGPKIDVMGLVQARLPELDPLDGKPGGKDARS</sequence>
<dbReference type="InterPro" id="IPR004401">
    <property type="entry name" value="YbaB/EbfC"/>
</dbReference>
<comment type="caution">
    <text evidence="1">The sequence shown here is derived from an EMBL/GenBank/DDBJ whole genome shotgun (WGS) entry which is preliminary data.</text>
</comment>
<evidence type="ECO:0000313" key="1">
    <source>
        <dbReference type="EMBL" id="POM26818.1"/>
    </source>
</evidence>